<feature type="domain" description="Histidine kinase/HSP90-like ATPase" evidence="2">
    <location>
        <begin position="29"/>
        <end position="140"/>
    </location>
</feature>
<dbReference type="PANTHER" id="PTHR35526">
    <property type="entry name" value="ANTI-SIGMA-F FACTOR RSBW-RELATED"/>
    <property type="match status" value="1"/>
</dbReference>
<name>A0A8J3FBC9_9ACTN</name>
<protein>
    <recommendedName>
        <fullName evidence="2">Histidine kinase/HSP90-like ATPase domain-containing protein</fullName>
    </recommendedName>
</protein>
<dbReference type="EMBL" id="BMQB01000007">
    <property type="protein sequence ID" value="GGK01043.1"/>
    <property type="molecule type" value="Genomic_DNA"/>
</dbReference>
<dbReference type="InterPro" id="IPR050267">
    <property type="entry name" value="Anti-sigma-factor_SerPK"/>
</dbReference>
<dbReference type="Proteomes" id="UP000649739">
    <property type="component" value="Unassembled WGS sequence"/>
</dbReference>
<dbReference type="AlphaFoldDB" id="A0A8J3FBC9"/>
<reference evidence="3" key="1">
    <citation type="journal article" date="2014" name="Int. J. Syst. Evol. Microbiol.">
        <title>Complete genome sequence of Corynebacterium casei LMG S-19264T (=DSM 44701T), isolated from a smear-ripened cheese.</title>
        <authorList>
            <consortium name="US DOE Joint Genome Institute (JGI-PGF)"/>
            <person name="Walter F."/>
            <person name="Albersmeier A."/>
            <person name="Kalinowski J."/>
            <person name="Ruckert C."/>
        </authorList>
    </citation>
    <scope>NUCLEOTIDE SEQUENCE</scope>
    <source>
        <strain evidence="3">JCM 3090</strain>
    </source>
</reference>
<dbReference type="RefSeq" id="WP_268244852.1">
    <property type="nucleotide sequence ID" value="NZ_BMQB01000007.1"/>
</dbReference>
<dbReference type="GO" id="GO:0004674">
    <property type="term" value="F:protein serine/threonine kinase activity"/>
    <property type="evidence" value="ECO:0007669"/>
    <property type="project" value="UniProtKB-KW"/>
</dbReference>
<dbReference type="Gene3D" id="3.30.565.10">
    <property type="entry name" value="Histidine kinase-like ATPase, C-terminal domain"/>
    <property type="match status" value="1"/>
</dbReference>
<dbReference type="InterPro" id="IPR003594">
    <property type="entry name" value="HATPase_dom"/>
</dbReference>
<reference evidence="3" key="2">
    <citation type="submission" date="2020-09" db="EMBL/GenBank/DDBJ databases">
        <authorList>
            <person name="Sun Q."/>
            <person name="Ohkuma M."/>
        </authorList>
    </citation>
    <scope>NUCLEOTIDE SEQUENCE</scope>
    <source>
        <strain evidence="3">JCM 3090</strain>
    </source>
</reference>
<sequence length="147" mass="15246">MVSSGSASTDPVPAPLPGEELLDREFAHADVTSIRHLLSTAAGSAGLANQSLDDFVLAVNELVTNAVRHGGGTGRLRLWRASEGLCCEVADAGTGLPGDHPVGRERPRTDVAGGWGMWLARRLSTAMSVTTGAAGTTVRIMVQLSEV</sequence>
<organism evidence="3 4">
    <name type="scientific">Pilimelia anulata</name>
    <dbReference type="NCBI Taxonomy" id="53371"/>
    <lineage>
        <taxon>Bacteria</taxon>
        <taxon>Bacillati</taxon>
        <taxon>Actinomycetota</taxon>
        <taxon>Actinomycetes</taxon>
        <taxon>Micromonosporales</taxon>
        <taxon>Micromonosporaceae</taxon>
        <taxon>Pilimelia</taxon>
    </lineage>
</organism>
<proteinExistence type="predicted"/>
<dbReference type="PANTHER" id="PTHR35526:SF3">
    <property type="entry name" value="ANTI-SIGMA-F FACTOR RSBW"/>
    <property type="match status" value="1"/>
</dbReference>
<keyword evidence="4" id="KW-1185">Reference proteome</keyword>
<keyword evidence="1" id="KW-0808">Transferase</keyword>
<dbReference type="InterPro" id="IPR036890">
    <property type="entry name" value="HATPase_C_sf"/>
</dbReference>
<dbReference type="CDD" id="cd16936">
    <property type="entry name" value="HATPase_RsbW-like"/>
    <property type="match status" value="1"/>
</dbReference>
<accession>A0A8J3FBC9</accession>
<comment type="caution">
    <text evidence="3">The sequence shown here is derived from an EMBL/GenBank/DDBJ whole genome shotgun (WGS) entry which is preliminary data.</text>
</comment>
<keyword evidence="1" id="KW-0723">Serine/threonine-protein kinase</keyword>
<evidence type="ECO:0000313" key="3">
    <source>
        <dbReference type="EMBL" id="GGK01043.1"/>
    </source>
</evidence>
<dbReference type="Pfam" id="PF13581">
    <property type="entry name" value="HATPase_c_2"/>
    <property type="match status" value="1"/>
</dbReference>
<evidence type="ECO:0000259" key="2">
    <source>
        <dbReference type="Pfam" id="PF13581"/>
    </source>
</evidence>
<keyword evidence="1" id="KW-0418">Kinase</keyword>
<dbReference type="SUPFAM" id="SSF55874">
    <property type="entry name" value="ATPase domain of HSP90 chaperone/DNA topoisomerase II/histidine kinase"/>
    <property type="match status" value="1"/>
</dbReference>
<evidence type="ECO:0000313" key="4">
    <source>
        <dbReference type="Proteomes" id="UP000649739"/>
    </source>
</evidence>
<gene>
    <name evidence="3" type="ORF">GCM10010123_33840</name>
</gene>
<evidence type="ECO:0000256" key="1">
    <source>
        <dbReference type="ARBA" id="ARBA00022527"/>
    </source>
</evidence>